<dbReference type="SUPFAM" id="SSF53383">
    <property type="entry name" value="PLP-dependent transferases"/>
    <property type="match status" value="1"/>
</dbReference>
<evidence type="ECO:0000313" key="9">
    <source>
        <dbReference type="EMBL" id="RGO33941.1"/>
    </source>
</evidence>
<keyword evidence="5" id="KW-0456">Lyase</keyword>
<dbReference type="Proteomes" id="UP000261285">
    <property type="component" value="Unassembled WGS sequence"/>
</dbReference>
<evidence type="ECO:0000256" key="1">
    <source>
        <dbReference type="ARBA" id="ARBA00001933"/>
    </source>
</evidence>
<dbReference type="AlphaFoldDB" id="A0A3E5GGJ4"/>
<dbReference type="PANTHER" id="PTHR43277:SF4">
    <property type="entry name" value="ARGININE DECARBOXYLASE"/>
    <property type="match status" value="1"/>
</dbReference>
<keyword evidence="9" id="KW-0808">Transferase</keyword>
<dbReference type="GO" id="GO:0016831">
    <property type="term" value="F:carboxy-lyase activity"/>
    <property type="evidence" value="ECO:0007669"/>
    <property type="project" value="UniProtKB-KW"/>
</dbReference>
<feature type="domain" description="Orn/Lys/Arg decarboxylase C-terminal" evidence="8">
    <location>
        <begin position="444"/>
        <end position="488"/>
    </location>
</feature>
<dbReference type="RefSeq" id="WP_117597649.1">
    <property type="nucleotide sequence ID" value="NZ_CABMEZ010000003.1"/>
</dbReference>
<evidence type="ECO:0000256" key="6">
    <source>
        <dbReference type="SAM" id="MobiDB-lite"/>
    </source>
</evidence>
<evidence type="ECO:0000256" key="5">
    <source>
        <dbReference type="ARBA" id="ARBA00023239"/>
    </source>
</evidence>
<dbReference type="Pfam" id="PF01276">
    <property type="entry name" value="OKR_DC_1"/>
    <property type="match status" value="1"/>
</dbReference>
<dbReference type="Gene3D" id="3.90.105.10">
    <property type="entry name" value="Molybdopterin biosynthesis moea protein, domain 2"/>
    <property type="match status" value="1"/>
</dbReference>
<dbReference type="EMBL" id="QSVN01000003">
    <property type="protein sequence ID" value="RGO33941.1"/>
    <property type="molecule type" value="Genomic_DNA"/>
</dbReference>
<dbReference type="InterPro" id="IPR015421">
    <property type="entry name" value="PyrdxlP-dep_Trfase_major"/>
</dbReference>
<dbReference type="Pfam" id="PF03711">
    <property type="entry name" value="OKR_DC_1_C"/>
    <property type="match status" value="1"/>
</dbReference>
<dbReference type="InterPro" id="IPR008286">
    <property type="entry name" value="Prn/Lys/Arg_de-COase_C"/>
</dbReference>
<proteinExistence type="inferred from homology"/>
<dbReference type="GO" id="GO:0008483">
    <property type="term" value="F:transaminase activity"/>
    <property type="evidence" value="ECO:0007669"/>
    <property type="project" value="UniProtKB-KW"/>
</dbReference>
<dbReference type="PANTHER" id="PTHR43277">
    <property type="entry name" value="ARGININE DECARBOXYLASE"/>
    <property type="match status" value="1"/>
</dbReference>
<sequence length="513" mass="58260">MYNIFDKLKNYSDSDYYAFHMPGHKRNLDLMDGTSPYRIDITEIDGFDDLHHAEGLLKEAQERAAKVYHASETHFLINGSTAGIISAILGTTEKGDSILVARNCHKSVYHAIYLNELDPVYIYPKFDTEQGLSTEIDAEDVQKALEEHPKIRAVMIVSPTYDGVVSDIEKIAEIVHEAGCLLIVDEAHGAHFGFDPYFPESANMYGADLVINSLHKTLPALTQTALLHVNGERVNRRKVKRYLDMLQTSSPSYILMASIDACIHLLEETQLQKCSIFKEYAAHIDTLREELKKLKYLKIIRTENTDRYDRSKFVISVKHAPMSSHELYERLLRDYHLQMEMLAGTYVLAMTTVGDTQEGLDRLRDALLAIDAEIDTKLKSGSGQEDAGQKQKPMQMTDTDLPLSGRQPSLEKVWTIAKAVKCRDKMQNQNHQKDSEDILYLVNPDKMEKRNFKDSAGCISLEYAYLYPPGSPLIVPGERITQEAVEILCWYQEHDFSIEGLQSEDSIEVWIDG</sequence>
<comment type="similarity">
    <text evidence="2">Belongs to the Orn/Lys/Arg decarboxylase class-I family.</text>
</comment>
<evidence type="ECO:0000259" key="7">
    <source>
        <dbReference type="Pfam" id="PF01276"/>
    </source>
</evidence>
<evidence type="ECO:0000313" key="10">
    <source>
        <dbReference type="Proteomes" id="UP000261285"/>
    </source>
</evidence>
<evidence type="ECO:0000256" key="4">
    <source>
        <dbReference type="ARBA" id="ARBA00022898"/>
    </source>
</evidence>
<comment type="caution">
    <text evidence="9">The sequence shown here is derived from an EMBL/GenBank/DDBJ whole genome shotgun (WGS) entry which is preliminary data.</text>
</comment>
<name>A0A3E5GGJ4_9FIRM</name>
<reference evidence="9 10" key="1">
    <citation type="submission" date="2018-08" db="EMBL/GenBank/DDBJ databases">
        <title>A genome reference for cultivated species of the human gut microbiota.</title>
        <authorList>
            <person name="Zou Y."/>
            <person name="Xue W."/>
            <person name="Luo G."/>
        </authorList>
    </citation>
    <scope>NUCLEOTIDE SEQUENCE [LARGE SCALE GENOMIC DNA]</scope>
    <source>
        <strain evidence="9 10">OM02-16</strain>
    </source>
</reference>
<accession>A0A3E5GGJ4</accession>
<organism evidence="9 10">
    <name type="scientific">Dorea longicatena</name>
    <dbReference type="NCBI Taxonomy" id="88431"/>
    <lineage>
        <taxon>Bacteria</taxon>
        <taxon>Bacillati</taxon>
        <taxon>Bacillota</taxon>
        <taxon>Clostridia</taxon>
        <taxon>Lachnospirales</taxon>
        <taxon>Lachnospiraceae</taxon>
        <taxon>Dorea</taxon>
    </lineage>
</organism>
<protein>
    <submittedName>
        <fullName evidence="9">Aminotransferase class I/II-fold pyridoxal phosphate-dependent enzyme</fullName>
    </submittedName>
</protein>
<keyword evidence="3" id="KW-0210">Decarboxylase</keyword>
<dbReference type="InterPro" id="IPR052357">
    <property type="entry name" value="Orn_Lys_Arg_decarboxylase-I"/>
</dbReference>
<gene>
    <name evidence="9" type="ORF">DXB16_05000</name>
</gene>
<comment type="cofactor">
    <cofactor evidence="1">
        <name>pyridoxal 5'-phosphate</name>
        <dbReference type="ChEBI" id="CHEBI:597326"/>
    </cofactor>
</comment>
<feature type="domain" description="Orn/Lys/Arg decarboxylases family 1 pyridoxal-P attachment site" evidence="7">
    <location>
        <begin position="4"/>
        <end position="312"/>
    </location>
</feature>
<dbReference type="Gene3D" id="3.40.640.10">
    <property type="entry name" value="Type I PLP-dependent aspartate aminotransferase-like (Major domain)"/>
    <property type="match status" value="1"/>
</dbReference>
<keyword evidence="4" id="KW-0663">Pyridoxal phosphate</keyword>
<dbReference type="InterPro" id="IPR015424">
    <property type="entry name" value="PyrdxlP-dep_Trfase"/>
</dbReference>
<evidence type="ECO:0000259" key="8">
    <source>
        <dbReference type="Pfam" id="PF03711"/>
    </source>
</evidence>
<evidence type="ECO:0000256" key="2">
    <source>
        <dbReference type="ARBA" id="ARBA00010671"/>
    </source>
</evidence>
<evidence type="ECO:0000256" key="3">
    <source>
        <dbReference type="ARBA" id="ARBA00022793"/>
    </source>
</evidence>
<keyword evidence="9" id="KW-0032">Aminotransferase</keyword>
<feature type="region of interest" description="Disordered" evidence="6">
    <location>
        <begin position="379"/>
        <end position="402"/>
    </location>
</feature>
<dbReference type="InterPro" id="IPR000310">
    <property type="entry name" value="Orn/Lys/Arg_deCO2ase_major_dom"/>
</dbReference>